<dbReference type="PIRSF" id="PIRSF016838">
    <property type="entry name" value="PafC"/>
    <property type="match status" value="1"/>
</dbReference>
<dbReference type="InterPro" id="IPR051534">
    <property type="entry name" value="CBASS_pafABC_assoc_protein"/>
</dbReference>
<evidence type="ECO:0000259" key="2">
    <source>
        <dbReference type="Pfam" id="PF13280"/>
    </source>
</evidence>
<dbReference type="PANTHER" id="PTHR34580:SF1">
    <property type="entry name" value="PROTEIN PAFC"/>
    <property type="match status" value="1"/>
</dbReference>
<gene>
    <name evidence="4" type="ORF">JF922_22485</name>
</gene>
<dbReference type="Proteomes" id="UP000612893">
    <property type="component" value="Unassembled WGS sequence"/>
</dbReference>
<name>A0A934K5H6_9BACT</name>
<reference evidence="4" key="1">
    <citation type="submission" date="2020-10" db="EMBL/GenBank/DDBJ databases">
        <title>Ca. Dormibacterota MAGs.</title>
        <authorList>
            <person name="Montgomery K."/>
        </authorList>
    </citation>
    <scope>NUCLEOTIDE SEQUENCE [LARGE SCALE GENOMIC DNA]</scope>
    <source>
        <strain evidence="4">SC8812_S17_10</strain>
    </source>
</reference>
<organism evidence="4 5">
    <name type="scientific">Candidatus Nephthysia bennettiae</name>
    <dbReference type="NCBI Taxonomy" id="3127016"/>
    <lineage>
        <taxon>Bacteria</taxon>
        <taxon>Bacillati</taxon>
        <taxon>Candidatus Dormiibacterota</taxon>
        <taxon>Candidatus Dormibacteria</taxon>
        <taxon>Candidatus Dormibacterales</taxon>
        <taxon>Candidatus Dormibacteraceae</taxon>
        <taxon>Candidatus Nephthysia</taxon>
    </lineage>
</organism>
<dbReference type="Pfam" id="PF25583">
    <property type="entry name" value="WCX"/>
    <property type="match status" value="1"/>
</dbReference>
<protein>
    <submittedName>
        <fullName evidence="4">WYL domain-containing protein</fullName>
    </submittedName>
</protein>
<keyword evidence="5" id="KW-1185">Reference proteome</keyword>
<dbReference type="InterPro" id="IPR028349">
    <property type="entry name" value="PafC-like"/>
</dbReference>
<comment type="caution">
    <text evidence="4">The sequence shown here is derived from an EMBL/GenBank/DDBJ whole genome shotgun (WGS) entry which is preliminary data.</text>
</comment>
<dbReference type="InterPro" id="IPR026881">
    <property type="entry name" value="WYL_dom"/>
</dbReference>
<evidence type="ECO:0000259" key="3">
    <source>
        <dbReference type="Pfam" id="PF25583"/>
    </source>
</evidence>
<sequence length="347" mass="39123">MLSADFEKHDRTLRLMRELVLFQAIPHGLTSREVAERMGISQRQAQRDIKALEAELEVPFQQIGARWKVLEGYWLGPVSFSVHEAMAMLLSARLMLRFADRYNGFATAAYEKVASVLPAPMKGPVMEAVDMMAGRPADNGYMKVLASLTAAWAERRKVVVTYTTEDTFERVLWPLFLEPNATGHSCYLLAWDPKRQAVRSYKLERISNVRLLEERFDPPLGFSVDRHLAHAWGIWTSQQPVDVILRFDQSVSRRVRETVWHPSQRLEELPDGGVRVRLLVAEPTEIRHWILGWGRTCVVEAPESLRDAIAEEAAAMARSYSSGAVAQPPAGPARDGLVSPQPGRRVG</sequence>
<dbReference type="InterPro" id="IPR057727">
    <property type="entry name" value="WCX_dom"/>
</dbReference>
<accession>A0A934K5H6</accession>
<dbReference type="PANTHER" id="PTHR34580">
    <property type="match status" value="1"/>
</dbReference>
<evidence type="ECO:0000313" key="5">
    <source>
        <dbReference type="Proteomes" id="UP000612893"/>
    </source>
</evidence>
<evidence type="ECO:0000256" key="1">
    <source>
        <dbReference type="SAM" id="MobiDB-lite"/>
    </source>
</evidence>
<dbReference type="Pfam" id="PF13280">
    <property type="entry name" value="WYL"/>
    <property type="match status" value="1"/>
</dbReference>
<evidence type="ECO:0000313" key="4">
    <source>
        <dbReference type="EMBL" id="MBJ7600822.1"/>
    </source>
</evidence>
<dbReference type="AlphaFoldDB" id="A0A934K5H6"/>
<feature type="region of interest" description="Disordered" evidence="1">
    <location>
        <begin position="320"/>
        <end position="347"/>
    </location>
</feature>
<proteinExistence type="predicted"/>
<dbReference type="EMBL" id="JAEKNR010000222">
    <property type="protein sequence ID" value="MBJ7600822.1"/>
    <property type="molecule type" value="Genomic_DNA"/>
</dbReference>
<feature type="domain" description="WCX" evidence="3">
    <location>
        <begin position="240"/>
        <end position="317"/>
    </location>
</feature>
<dbReference type="PROSITE" id="PS52050">
    <property type="entry name" value="WYL"/>
    <property type="match status" value="1"/>
</dbReference>
<feature type="domain" description="WYL" evidence="2">
    <location>
        <begin position="144"/>
        <end position="210"/>
    </location>
</feature>